<protein>
    <submittedName>
        <fullName evidence="1">Uncharacterized protein</fullName>
    </submittedName>
</protein>
<organism evidence="1">
    <name type="scientific">marine metagenome</name>
    <dbReference type="NCBI Taxonomy" id="408172"/>
    <lineage>
        <taxon>unclassified sequences</taxon>
        <taxon>metagenomes</taxon>
        <taxon>ecological metagenomes</taxon>
    </lineage>
</organism>
<sequence>MEIINVDNYVIDIPRSSTLKTSYGSNETATTVLTV</sequence>
<proteinExistence type="predicted"/>
<name>A0A382TPJ0_9ZZZZ</name>
<evidence type="ECO:0000313" key="1">
    <source>
        <dbReference type="EMBL" id="SVD23970.1"/>
    </source>
</evidence>
<feature type="non-terminal residue" evidence="1">
    <location>
        <position position="35"/>
    </location>
</feature>
<dbReference type="AlphaFoldDB" id="A0A382TPJ0"/>
<dbReference type="EMBL" id="UINC01138186">
    <property type="protein sequence ID" value="SVD23970.1"/>
    <property type="molecule type" value="Genomic_DNA"/>
</dbReference>
<reference evidence="1" key="1">
    <citation type="submission" date="2018-05" db="EMBL/GenBank/DDBJ databases">
        <authorList>
            <person name="Lanie J.A."/>
            <person name="Ng W.-L."/>
            <person name="Kazmierczak K.M."/>
            <person name="Andrzejewski T.M."/>
            <person name="Davidsen T.M."/>
            <person name="Wayne K.J."/>
            <person name="Tettelin H."/>
            <person name="Glass J.I."/>
            <person name="Rusch D."/>
            <person name="Podicherti R."/>
            <person name="Tsui H.-C.T."/>
            <person name="Winkler M.E."/>
        </authorList>
    </citation>
    <scope>NUCLEOTIDE SEQUENCE</scope>
</reference>
<accession>A0A382TPJ0</accession>
<gene>
    <name evidence="1" type="ORF">METZ01_LOCUS376824</name>
</gene>